<dbReference type="InterPro" id="IPR039422">
    <property type="entry name" value="MarR/SlyA-like"/>
</dbReference>
<dbReference type="GO" id="GO:0003700">
    <property type="term" value="F:DNA-binding transcription factor activity"/>
    <property type="evidence" value="ECO:0007669"/>
    <property type="project" value="InterPro"/>
</dbReference>
<evidence type="ECO:0000313" key="3">
    <source>
        <dbReference type="Proteomes" id="UP000000844"/>
    </source>
</evidence>
<dbReference type="Pfam" id="PF12802">
    <property type="entry name" value="MarR_2"/>
    <property type="match status" value="1"/>
</dbReference>
<dbReference type="eggNOG" id="COG1846">
    <property type="taxonomic scope" value="Bacteria"/>
</dbReference>
<dbReference type="PANTHER" id="PTHR33164">
    <property type="entry name" value="TRANSCRIPTIONAL REGULATOR, MARR FAMILY"/>
    <property type="match status" value="1"/>
</dbReference>
<dbReference type="HOGENOM" id="CLU_083287_2_2_11"/>
<dbReference type="PROSITE" id="PS50995">
    <property type="entry name" value="HTH_MARR_2"/>
    <property type="match status" value="1"/>
</dbReference>
<dbReference type="InterPro" id="IPR011991">
    <property type="entry name" value="ArsR-like_HTH"/>
</dbReference>
<dbReference type="InterPro" id="IPR036388">
    <property type="entry name" value="WH-like_DNA-bd_sf"/>
</dbReference>
<dbReference type="Gene3D" id="1.10.10.10">
    <property type="entry name" value="Winged helix-like DNA-binding domain superfamily/Winged helix DNA-binding domain"/>
    <property type="match status" value="1"/>
</dbReference>
<dbReference type="InterPro" id="IPR000835">
    <property type="entry name" value="HTH_MarR-typ"/>
</dbReference>
<dbReference type="KEGG" id="sna:Snas_3960"/>
<dbReference type="EMBL" id="CP001778">
    <property type="protein sequence ID" value="ADD43612.1"/>
    <property type="molecule type" value="Genomic_DNA"/>
</dbReference>
<organism evidence="2 3">
    <name type="scientific">Stackebrandtia nassauensis (strain DSM 44728 / CIP 108903 / NRRL B-16338 / NBRC 102104 / LLR-40K-21)</name>
    <dbReference type="NCBI Taxonomy" id="446470"/>
    <lineage>
        <taxon>Bacteria</taxon>
        <taxon>Bacillati</taxon>
        <taxon>Actinomycetota</taxon>
        <taxon>Actinomycetes</taxon>
        <taxon>Glycomycetales</taxon>
        <taxon>Glycomycetaceae</taxon>
        <taxon>Stackebrandtia</taxon>
    </lineage>
</organism>
<name>D3PZS5_STANL</name>
<dbReference type="PANTHER" id="PTHR33164:SF99">
    <property type="entry name" value="MARR FAMILY REGULATORY PROTEIN"/>
    <property type="match status" value="1"/>
</dbReference>
<dbReference type="GO" id="GO:0006950">
    <property type="term" value="P:response to stress"/>
    <property type="evidence" value="ECO:0007669"/>
    <property type="project" value="TreeGrafter"/>
</dbReference>
<dbReference type="AlphaFoldDB" id="D3PZS5"/>
<evidence type="ECO:0000259" key="1">
    <source>
        <dbReference type="PROSITE" id="PS50995"/>
    </source>
</evidence>
<dbReference type="STRING" id="446470.Snas_3960"/>
<gene>
    <name evidence="2" type="ordered locus">Snas_3960</name>
</gene>
<feature type="domain" description="HTH marR-type" evidence="1">
    <location>
        <begin position="1"/>
        <end position="146"/>
    </location>
</feature>
<dbReference type="SUPFAM" id="SSF46785">
    <property type="entry name" value="Winged helix' DNA-binding domain"/>
    <property type="match status" value="1"/>
</dbReference>
<dbReference type="PRINTS" id="PR00598">
    <property type="entry name" value="HTHMARR"/>
</dbReference>
<dbReference type="Proteomes" id="UP000000844">
    <property type="component" value="Chromosome"/>
</dbReference>
<dbReference type="CDD" id="cd00090">
    <property type="entry name" value="HTH_ARSR"/>
    <property type="match status" value="1"/>
</dbReference>
<dbReference type="OrthoDB" id="8635520at2"/>
<keyword evidence="3" id="KW-1185">Reference proteome</keyword>
<evidence type="ECO:0000313" key="2">
    <source>
        <dbReference type="EMBL" id="ADD43612.1"/>
    </source>
</evidence>
<dbReference type="RefSeq" id="WP_013019183.1">
    <property type="nucleotide sequence ID" value="NC_013947.1"/>
</dbReference>
<dbReference type="InterPro" id="IPR036390">
    <property type="entry name" value="WH_DNA-bd_sf"/>
</dbReference>
<proteinExistence type="predicted"/>
<reference evidence="2 3" key="1">
    <citation type="journal article" date="2009" name="Stand. Genomic Sci.">
        <title>Complete genome sequence of Stackebrandtia nassauensis type strain (LLR-40K-21).</title>
        <authorList>
            <person name="Munk C."/>
            <person name="Lapidus A."/>
            <person name="Copeland A."/>
            <person name="Jando M."/>
            <person name="Mayilraj S."/>
            <person name="Glavina Del Rio T."/>
            <person name="Nolan M."/>
            <person name="Chen F."/>
            <person name="Lucas S."/>
            <person name="Tice H."/>
            <person name="Cheng J.F."/>
            <person name="Han C."/>
            <person name="Detter J.C."/>
            <person name="Bruce D."/>
            <person name="Goodwin L."/>
            <person name="Chain P."/>
            <person name="Pitluck S."/>
            <person name="Goker M."/>
            <person name="Ovchinikova G."/>
            <person name="Pati A."/>
            <person name="Ivanova N."/>
            <person name="Mavromatis K."/>
            <person name="Chen A."/>
            <person name="Palaniappan K."/>
            <person name="Land M."/>
            <person name="Hauser L."/>
            <person name="Chang Y.J."/>
            <person name="Jeffries C.D."/>
            <person name="Bristow J."/>
            <person name="Eisen J.A."/>
            <person name="Markowitz V."/>
            <person name="Hugenholtz P."/>
            <person name="Kyrpides N.C."/>
            <person name="Klenk H.P."/>
        </authorList>
    </citation>
    <scope>NUCLEOTIDE SEQUENCE [LARGE SCALE GENOMIC DNA]</scope>
    <source>
        <strain evidence="3">DSM 44728 / CIP 108903 / NRRL B-16338 / NBRC 102104 / LLR-40K-21</strain>
    </source>
</reference>
<protein>
    <submittedName>
        <fullName evidence="2">Transcriptional regulator, MarR family</fullName>
    </submittedName>
</protein>
<accession>D3PZS5</accession>
<sequence length="168" mass="18937">MSGPWLDDVEQSTWRAFLWSTQLFHEALDRQLQRDSGIPHTYYMILAMLSESSQRTRTMTELAAATRFSPSRLSHAVSRLEKNGWIKRKRHPHHGRSIVAELTDEGFAALREAAVGHVAEVRKLLFDPLTSDEQEQLRGLCEKILVGLPNTRGCAAEPETGEGADAER</sequence>
<dbReference type="SMART" id="SM00347">
    <property type="entry name" value="HTH_MARR"/>
    <property type="match status" value="1"/>
</dbReference>